<dbReference type="STRING" id="1387353.BSF38_02498"/>
<gene>
    <name evidence="3" type="primary">rpiA</name>
    <name evidence="3" type="ORF">BSF38_02498</name>
</gene>
<name>A0A1U7CPX4_9BACT</name>
<dbReference type="SUPFAM" id="SSF100950">
    <property type="entry name" value="NagB/RpiA/CoA transferase-like"/>
    <property type="match status" value="1"/>
</dbReference>
<dbReference type="EC" id="5.3.1.6" evidence="2"/>
<dbReference type="PANTHER" id="PTHR11934">
    <property type="entry name" value="RIBOSE-5-PHOSPHATE ISOMERASE"/>
    <property type="match status" value="1"/>
</dbReference>
<evidence type="ECO:0000313" key="3">
    <source>
        <dbReference type="EMBL" id="APW61000.1"/>
    </source>
</evidence>
<evidence type="ECO:0000256" key="1">
    <source>
        <dbReference type="ARBA" id="ARBA00023235"/>
    </source>
</evidence>
<dbReference type="NCBIfam" id="NF001924">
    <property type="entry name" value="PRK00702.1"/>
    <property type="match status" value="1"/>
</dbReference>
<keyword evidence="1 3" id="KW-0413">Isomerase</keyword>
<evidence type="ECO:0000313" key="4">
    <source>
        <dbReference type="Proteomes" id="UP000186309"/>
    </source>
</evidence>
<dbReference type="CDD" id="cd01398">
    <property type="entry name" value="RPI_A"/>
    <property type="match status" value="1"/>
</dbReference>
<dbReference type="Gene3D" id="3.30.70.260">
    <property type="match status" value="1"/>
</dbReference>
<dbReference type="Gene3D" id="3.40.50.1360">
    <property type="match status" value="1"/>
</dbReference>
<dbReference type="GO" id="GO:0004751">
    <property type="term" value="F:ribose-5-phosphate isomerase activity"/>
    <property type="evidence" value="ECO:0007669"/>
    <property type="project" value="UniProtKB-UniRule"/>
</dbReference>
<reference evidence="4" key="1">
    <citation type="submission" date="2016-12" db="EMBL/GenBank/DDBJ databases">
        <title>Comparative genomics of four Isosphaeraceae planctomycetes: a common pool of plasmids and glycoside hydrolase genes.</title>
        <authorList>
            <person name="Ivanova A."/>
        </authorList>
    </citation>
    <scope>NUCLEOTIDE SEQUENCE [LARGE SCALE GENOMIC DNA]</scope>
    <source>
        <strain evidence="4">PX4</strain>
    </source>
</reference>
<dbReference type="InterPro" id="IPR004788">
    <property type="entry name" value="Ribose5P_isomerase_type_A"/>
</dbReference>
<organism evidence="3 4">
    <name type="scientific">Paludisphaera borealis</name>
    <dbReference type="NCBI Taxonomy" id="1387353"/>
    <lineage>
        <taxon>Bacteria</taxon>
        <taxon>Pseudomonadati</taxon>
        <taxon>Planctomycetota</taxon>
        <taxon>Planctomycetia</taxon>
        <taxon>Isosphaerales</taxon>
        <taxon>Isosphaeraceae</taxon>
        <taxon>Paludisphaera</taxon>
    </lineage>
</organism>
<dbReference type="NCBIfam" id="TIGR00021">
    <property type="entry name" value="rpiA"/>
    <property type="match status" value="1"/>
</dbReference>
<evidence type="ECO:0000256" key="2">
    <source>
        <dbReference type="NCBIfam" id="TIGR00021"/>
    </source>
</evidence>
<dbReference type="GO" id="GO:0009052">
    <property type="term" value="P:pentose-phosphate shunt, non-oxidative branch"/>
    <property type="evidence" value="ECO:0007669"/>
    <property type="project" value="InterPro"/>
</dbReference>
<dbReference type="EMBL" id="CP019082">
    <property type="protein sequence ID" value="APW61000.1"/>
    <property type="molecule type" value="Genomic_DNA"/>
</dbReference>
<dbReference type="KEGG" id="pbor:BSF38_02498"/>
<dbReference type="Proteomes" id="UP000186309">
    <property type="component" value="Chromosome"/>
</dbReference>
<dbReference type="PANTHER" id="PTHR11934:SF0">
    <property type="entry name" value="RIBOSE-5-PHOSPHATE ISOMERASE"/>
    <property type="match status" value="1"/>
</dbReference>
<protein>
    <recommendedName>
        <fullName evidence="2">Ribose 5-phosphate isomerase A</fullName>
        <ecNumber evidence="2">5.3.1.6</ecNumber>
    </recommendedName>
</protein>
<dbReference type="AlphaFoldDB" id="A0A1U7CPX4"/>
<accession>A0A1U7CPX4</accession>
<dbReference type="Pfam" id="PF06026">
    <property type="entry name" value="Rib_5-P_isom_A"/>
    <property type="match status" value="1"/>
</dbReference>
<proteinExistence type="predicted"/>
<dbReference type="SUPFAM" id="SSF75445">
    <property type="entry name" value="D-ribose-5-phosphate isomerase (RpiA), lid domain"/>
    <property type="match status" value="1"/>
</dbReference>
<dbReference type="InterPro" id="IPR037171">
    <property type="entry name" value="NagB/RpiA_transferase-like"/>
</dbReference>
<dbReference type="GO" id="GO:0005829">
    <property type="term" value="C:cytosol"/>
    <property type="evidence" value="ECO:0007669"/>
    <property type="project" value="TreeGrafter"/>
</dbReference>
<keyword evidence="4" id="KW-1185">Reference proteome</keyword>
<sequence length="215" mass="23197">MTVGLGTGTTASLMLRRLGERIRDEGLTFVAVPTSLATAELARELGVELRDIDDVPALDLNIDGADEIDSEFRMIKGRGGALLREKIVACVAKRRVTVVTDDKQVDRLGVGASVPVEVSRMGAKHIERRLQRLGSETELRRNADGLSFVTDGGNLIIDCRFPGIDDPADLDSRLKSVVGVFETGLFIGLCDVLIIGKDDGVERIETHARRSPGCG</sequence>
<dbReference type="GO" id="GO:0006014">
    <property type="term" value="P:D-ribose metabolic process"/>
    <property type="evidence" value="ECO:0007669"/>
    <property type="project" value="TreeGrafter"/>
</dbReference>